<dbReference type="EC" id="6.4.1.4" evidence="3"/>
<proteinExistence type="predicted"/>
<gene>
    <name evidence="3" type="ORF">MNBD_BACTEROID06-1261</name>
</gene>
<dbReference type="PANTHER" id="PTHR45266">
    <property type="entry name" value="OXALOACETATE DECARBOXYLASE ALPHA CHAIN"/>
    <property type="match status" value="1"/>
</dbReference>
<dbReference type="PROSITE" id="PS00188">
    <property type="entry name" value="BIOTIN"/>
    <property type="match status" value="1"/>
</dbReference>
<dbReference type="PANTHER" id="PTHR45266:SF3">
    <property type="entry name" value="OXALOACETATE DECARBOXYLASE ALPHA CHAIN"/>
    <property type="match status" value="1"/>
</dbReference>
<accession>A0A3B0UFA6</accession>
<keyword evidence="3" id="KW-0436">Ligase</keyword>
<dbReference type="InterPro" id="IPR000089">
    <property type="entry name" value="Biotin_lipoyl"/>
</dbReference>
<dbReference type="Gene3D" id="2.40.50.100">
    <property type="match status" value="1"/>
</dbReference>
<evidence type="ECO:0000313" key="3">
    <source>
        <dbReference type="EMBL" id="VAW27800.1"/>
    </source>
</evidence>
<organism evidence="3">
    <name type="scientific">hydrothermal vent metagenome</name>
    <dbReference type="NCBI Taxonomy" id="652676"/>
    <lineage>
        <taxon>unclassified sequences</taxon>
        <taxon>metagenomes</taxon>
        <taxon>ecological metagenomes</taxon>
    </lineage>
</organism>
<dbReference type="InterPro" id="IPR050709">
    <property type="entry name" value="Biotin_Carboxyl_Carrier/Decarb"/>
</dbReference>
<dbReference type="SUPFAM" id="SSF51230">
    <property type="entry name" value="Single hybrid motif"/>
    <property type="match status" value="1"/>
</dbReference>
<sequence length="165" mass="18415">MIKAAIKNNFYKIDFYKEEIIVDGQEFDLDMVKLSEGKYHIISDHKSYSVELVSLDKTKKLVSVKVNNHVYEVALKDKMDELLEKLGMDNLTEAKTEDLKAPMPGLILEIAVEKGQSVAKGDKLLILEAMKMENVIKAAGDAVIEGIKVKVGDSVDNGQILITFE</sequence>
<evidence type="ECO:0000259" key="2">
    <source>
        <dbReference type="PROSITE" id="PS50968"/>
    </source>
</evidence>
<evidence type="ECO:0000256" key="1">
    <source>
        <dbReference type="ARBA" id="ARBA00023267"/>
    </source>
</evidence>
<dbReference type="Pfam" id="PF00364">
    <property type="entry name" value="Biotin_lipoyl"/>
    <property type="match status" value="1"/>
</dbReference>
<dbReference type="EMBL" id="UOES01000306">
    <property type="protein sequence ID" value="VAW27800.1"/>
    <property type="molecule type" value="Genomic_DNA"/>
</dbReference>
<feature type="domain" description="Lipoyl-binding" evidence="2">
    <location>
        <begin position="96"/>
        <end position="165"/>
    </location>
</feature>
<dbReference type="CDD" id="cd06850">
    <property type="entry name" value="biotinyl_domain"/>
    <property type="match status" value="1"/>
</dbReference>
<protein>
    <submittedName>
        <fullName evidence="3">Methylcrotonyl-CoA carboxylase biotin-containing subunit</fullName>
        <ecNumber evidence="3">6.4.1.4</ecNumber>
    </submittedName>
</protein>
<dbReference type="InterPro" id="IPR001882">
    <property type="entry name" value="Biotin_BS"/>
</dbReference>
<dbReference type="FunFam" id="2.40.50.100:FF:000003">
    <property type="entry name" value="Acetyl-CoA carboxylase biotin carboxyl carrier protein"/>
    <property type="match status" value="1"/>
</dbReference>
<dbReference type="GO" id="GO:0004485">
    <property type="term" value="F:methylcrotonoyl-CoA carboxylase activity"/>
    <property type="evidence" value="ECO:0007669"/>
    <property type="project" value="UniProtKB-EC"/>
</dbReference>
<dbReference type="PROSITE" id="PS50968">
    <property type="entry name" value="BIOTINYL_LIPOYL"/>
    <property type="match status" value="1"/>
</dbReference>
<name>A0A3B0UFA6_9ZZZZ</name>
<keyword evidence="1" id="KW-0092">Biotin</keyword>
<reference evidence="3" key="1">
    <citation type="submission" date="2018-06" db="EMBL/GenBank/DDBJ databases">
        <authorList>
            <person name="Zhirakovskaya E."/>
        </authorList>
    </citation>
    <scope>NUCLEOTIDE SEQUENCE</scope>
</reference>
<dbReference type="AlphaFoldDB" id="A0A3B0UFA6"/>
<dbReference type="InterPro" id="IPR011053">
    <property type="entry name" value="Single_hybrid_motif"/>
</dbReference>